<dbReference type="InterPro" id="IPR030678">
    <property type="entry name" value="Peptide/Ni-bd"/>
</dbReference>
<keyword evidence="4" id="KW-0472">Membrane</keyword>
<evidence type="ECO:0000256" key="4">
    <source>
        <dbReference type="SAM" id="Phobius"/>
    </source>
</evidence>
<dbReference type="Proteomes" id="UP000034793">
    <property type="component" value="Unassembled WGS sequence"/>
</dbReference>
<evidence type="ECO:0000313" key="7">
    <source>
        <dbReference type="Proteomes" id="UP000034793"/>
    </source>
</evidence>
<keyword evidence="4" id="KW-0812">Transmembrane</keyword>
<dbReference type="PANTHER" id="PTHR30290">
    <property type="entry name" value="PERIPLASMIC BINDING COMPONENT OF ABC TRANSPORTER"/>
    <property type="match status" value="1"/>
</dbReference>
<sequence>MSIRYYVRLTGAYLTRLKGTIVVGILLGFVIFSIVSVLAPAFFKRSDERIGVQGRYHTNELPTEILDLIGDGLTKVGEDSMVEPDLATSWDTPDKGKTWIFHLKDDIAWQDEVAFTSNSINYEFENVTIEKPDEKTIIFKLEENLYSPFPSVLSKPVFRKGLLGTGEWKVDKITTISGSYVHELILVDKNKNRKLFKFYPTLERTKLAFKLGEIDKIENIIEPTPFLEWNTAQVIPKTNLNQVVVLFFNNTDPKLSDKTLRRALIYAIDKDSLGARALGPISPVSWAFNPQVKPYAYDTNHAKDLINELSDEQTKDLELKIVTSPVLLSSAEKIAKNWIELGIKTQVQITSVVPEEFQAYLTIFDMPKDPDQYPLWHTTQKNSNITNYTSPRIDSLLEEGRRQLDIEERRKIYLDFQRFLLEDAPAAFLYHPTYYTITRK</sequence>
<evidence type="ECO:0000259" key="5">
    <source>
        <dbReference type="Pfam" id="PF00496"/>
    </source>
</evidence>
<dbReference type="PANTHER" id="PTHR30290:SF9">
    <property type="entry name" value="OLIGOPEPTIDE-BINDING PROTEIN APPA"/>
    <property type="match status" value="1"/>
</dbReference>
<comment type="caution">
    <text evidence="6">The sequence shown here is derived from an EMBL/GenBank/DDBJ whole genome shotgun (WGS) entry which is preliminary data.</text>
</comment>
<accession>A0A0G0PRJ5</accession>
<keyword evidence="4" id="KW-1133">Transmembrane helix</keyword>
<keyword evidence="2" id="KW-0813">Transport</keyword>
<dbReference type="InterPro" id="IPR039424">
    <property type="entry name" value="SBP_5"/>
</dbReference>
<feature type="transmembrane region" description="Helical" evidence="4">
    <location>
        <begin position="21"/>
        <end position="43"/>
    </location>
</feature>
<dbReference type="GO" id="GO:0043190">
    <property type="term" value="C:ATP-binding cassette (ABC) transporter complex"/>
    <property type="evidence" value="ECO:0007669"/>
    <property type="project" value="InterPro"/>
</dbReference>
<evidence type="ECO:0000256" key="3">
    <source>
        <dbReference type="ARBA" id="ARBA00022729"/>
    </source>
</evidence>
<feature type="domain" description="Solute-binding protein family 5" evidence="5">
    <location>
        <begin position="82"/>
        <end position="362"/>
    </location>
</feature>
<dbReference type="Gene3D" id="3.40.190.10">
    <property type="entry name" value="Periplasmic binding protein-like II"/>
    <property type="match status" value="1"/>
</dbReference>
<dbReference type="GO" id="GO:0042597">
    <property type="term" value="C:periplasmic space"/>
    <property type="evidence" value="ECO:0007669"/>
    <property type="project" value="UniProtKB-ARBA"/>
</dbReference>
<dbReference type="EMBL" id="LBXL01000005">
    <property type="protein sequence ID" value="KKR30553.1"/>
    <property type="molecule type" value="Genomic_DNA"/>
</dbReference>
<dbReference type="SUPFAM" id="SSF53850">
    <property type="entry name" value="Periplasmic binding protein-like II"/>
    <property type="match status" value="1"/>
</dbReference>
<comment type="similarity">
    <text evidence="1">Belongs to the bacterial solute-binding protein 5 family.</text>
</comment>
<keyword evidence="3" id="KW-0732">Signal</keyword>
<evidence type="ECO:0000313" key="6">
    <source>
        <dbReference type="EMBL" id="KKR30553.1"/>
    </source>
</evidence>
<dbReference type="GO" id="GO:0015833">
    <property type="term" value="P:peptide transport"/>
    <property type="evidence" value="ECO:0007669"/>
    <property type="project" value="TreeGrafter"/>
</dbReference>
<proteinExistence type="inferred from homology"/>
<gene>
    <name evidence="6" type="ORF">UT61_C0005G0034</name>
</gene>
<dbReference type="PIRSF" id="PIRSF002741">
    <property type="entry name" value="MppA"/>
    <property type="match status" value="1"/>
</dbReference>
<name>A0A0G0PRJ5_9BACT</name>
<organism evidence="6 7">
    <name type="scientific">Candidatus Woesebacteria bacterium GW2011_GWA1_39_8</name>
    <dbReference type="NCBI Taxonomy" id="1618552"/>
    <lineage>
        <taxon>Bacteria</taxon>
        <taxon>Candidatus Woeseibacteriota</taxon>
    </lineage>
</organism>
<evidence type="ECO:0000256" key="2">
    <source>
        <dbReference type="ARBA" id="ARBA00022448"/>
    </source>
</evidence>
<evidence type="ECO:0000256" key="1">
    <source>
        <dbReference type="ARBA" id="ARBA00005695"/>
    </source>
</evidence>
<dbReference type="Gene3D" id="3.90.76.10">
    <property type="entry name" value="Dipeptide-binding Protein, Domain 1"/>
    <property type="match status" value="1"/>
</dbReference>
<reference evidence="6 7" key="1">
    <citation type="journal article" date="2015" name="Nature">
        <title>rRNA introns, odd ribosomes, and small enigmatic genomes across a large radiation of phyla.</title>
        <authorList>
            <person name="Brown C.T."/>
            <person name="Hug L.A."/>
            <person name="Thomas B.C."/>
            <person name="Sharon I."/>
            <person name="Castelle C.J."/>
            <person name="Singh A."/>
            <person name="Wilkins M.J."/>
            <person name="Williams K.H."/>
            <person name="Banfield J.F."/>
        </authorList>
    </citation>
    <scope>NUCLEOTIDE SEQUENCE [LARGE SCALE GENOMIC DNA]</scope>
</reference>
<dbReference type="GO" id="GO:1904680">
    <property type="term" value="F:peptide transmembrane transporter activity"/>
    <property type="evidence" value="ECO:0007669"/>
    <property type="project" value="TreeGrafter"/>
</dbReference>
<dbReference type="CDD" id="cd00995">
    <property type="entry name" value="PBP2_NikA_DppA_OppA_like"/>
    <property type="match status" value="1"/>
</dbReference>
<dbReference type="InterPro" id="IPR000914">
    <property type="entry name" value="SBP_5_dom"/>
</dbReference>
<protein>
    <submittedName>
        <fullName evidence="6">Extracellular solute-binding protein, family 5</fullName>
    </submittedName>
</protein>
<dbReference type="Pfam" id="PF00496">
    <property type="entry name" value="SBP_bac_5"/>
    <property type="match status" value="1"/>
</dbReference>
<dbReference type="Gene3D" id="3.10.105.10">
    <property type="entry name" value="Dipeptide-binding Protein, Domain 3"/>
    <property type="match status" value="1"/>
</dbReference>
<dbReference type="AlphaFoldDB" id="A0A0G0PRJ5"/>